<evidence type="ECO:0000256" key="1">
    <source>
        <dbReference type="SAM" id="MobiDB-lite"/>
    </source>
</evidence>
<protein>
    <submittedName>
        <fullName evidence="2">Uncharacterized protein</fullName>
    </submittedName>
</protein>
<sequence>ALGASGHCSDTAKSKRTTPHTTNPQNSTEIASRTLGRPQIPEEQVLCQEAQRERPEENAGKHLKVTSARAETAKALENAKVAKLKMPKGPSRKLSLQAWEVDQKLHGQGS</sequence>
<organism evidence="2 3">
    <name type="scientific">Myodes glareolus</name>
    <name type="common">Bank vole</name>
    <name type="synonym">Clethrionomys glareolus</name>
    <dbReference type="NCBI Taxonomy" id="447135"/>
    <lineage>
        <taxon>Eukaryota</taxon>
        <taxon>Metazoa</taxon>
        <taxon>Chordata</taxon>
        <taxon>Craniata</taxon>
        <taxon>Vertebrata</taxon>
        <taxon>Euteleostomi</taxon>
        <taxon>Mammalia</taxon>
        <taxon>Eutheria</taxon>
        <taxon>Euarchontoglires</taxon>
        <taxon>Glires</taxon>
        <taxon>Rodentia</taxon>
        <taxon>Myomorpha</taxon>
        <taxon>Muroidea</taxon>
        <taxon>Cricetidae</taxon>
        <taxon>Arvicolinae</taxon>
        <taxon>Myodes</taxon>
    </lineage>
</organism>
<accession>A0AAW0IJ64</accession>
<dbReference type="Proteomes" id="UP001488838">
    <property type="component" value="Unassembled WGS sequence"/>
</dbReference>
<name>A0AAW0IJ64_MYOGA</name>
<feature type="region of interest" description="Disordered" evidence="1">
    <location>
        <begin position="1"/>
        <end position="39"/>
    </location>
</feature>
<comment type="caution">
    <text evidence="2">The sequence shown here is derived from an EMBL/GenBank/DDBJ whole genome shotgun (WGS) entry which is preliminary data.</text>
</comment>
<dbReference type="EMBL" id="JBBHLL010000125">
    <property type="protein sequence ID" value="KAK7814221.1"/>
    <property type="molecule type" value="Genomic_DNA"/>
</dbReference>
<reference evidence="2 3" key="1">
    <citation type="journal article" date="2023" name="bioRxiv">
        <title>Conserved and derived expression patterns and positive selection on dental genes reveal complex evolutionary context of ever-growing rodent molars.</title>
        <authorList>
            <person name="Calamari Z.T."/>
            <person name="Song A."/>
            <person name="Cohen E."/>
            <person name="Akter M."/>
            <person name="Roy R.D."/>
            <person name="Hallikas O."/>
            <person name="Christensen M.M."/>
            <person name="Li P."/>
            <person name="Marangoni P."/>
            <person name="Jernvall J."/>
            <person name="Klein O.D."/>
        </authorList>
    </citation>
    <scope>NUCLEOTIDE SEQUENCE [LARGE SCALE GENOMIC DNA]</scope>
    <source>
        <strain evidence="2">V071</strain>
    </source>
</reference>
<evidence type="ECO:0000313" key="2">
    <source>
        <dbReference type="EMBL" id="KAK7814221.1"/>
    </source>
</evidence>
<gene>
    <name evidence="2" type="ORF">U0070_000537</name>
</gene>
<feature type="non-terminal residue" evidence="2">
    <location>
        <position position="1"/>
    </location>
</feature>
<dbReference type="AlphaFoldDB" id="A0AAW0IJ64"/>
<proteinExistence type="predicted"/>
<keyword evidence="3" id="KW-1185">Reference proteome</keyword>
<evidence type="ECO:0000313" key="3">
    <source>
        <dbReference type="Proteomes" id="UP001488838"/>
    </source>
</evidence>
<feature type="compositionally biased region" description="Polar residues" evidence="1">
    <location>
        <begin position="19"/>
        <end position="31"/>
    </location>
</feature>